<feature type="compositionally biased region" description="Low complexity" evidence="1">
    <location>
        <begin position="209"/>
        <end position="240"/>
    </location>
</feature>
<dbReference type="GO" id="GO:0008933">
    <property type="term" value="F:peptidoglycan lytic transglycosylase activity"/>
    <property type="evidence" value="ECO:0007669"/>
    <property type="project" value="TreeGrafter"/>
</dbReference>
<feature type="region of interest" description="Disordered" evidence="1">
    <location>
        <begin position="1"/>
        <end position="23"/>
    </location>
</feature>
<dbReference type="PANTHER" id="PTHR30163">
    <property type="entry name" value="MEMBRANE-BOUND LYTIC MUREIN TRANSGLYCOSYLASE B"/>
    <property type="match status" value="1"/>
</dbReference>
<reference evidence="2 3" key="1">
    <citation type="submission" date="2020-02" db="EMBL/GenBank/DDBJ databases">
        <title>Whole-genome analyses of novel actinobacteria.</title>
        <authorList>
            <person name="Sahin N."/>
        </authorList>
    </citation>
    <scope>NUCLEOTIDE SEQUENCE [LARGE SCALE GENOMIC DNA]</scope>
    <source>
        <strain evidence="2 3">A7024</strain>
    </source>
</reference>
<dbReference type="InterPro" id="IPR043426">
    <property type="entry name" value="MltB-like"/>
</dbReference>
<dbReference type="GO" id="GO:0009253">
    <property type="term" value="P:peptidoglycan catabolic process"/>
    <property type="evidence" value="ECO:0007669"/>
    <property type="project" value="TreeGrafter"/>
</dbReference>
<feature type="non-terminal residue" evidence="2">
    <location>
        <position position="253"/>
    </location>
</feature>
<proteinExistence type="predicted"/>
<feature type="compositionally biased region" description="Polar residues" evidence="1">
    <location>
        <begin position="241"/>
        <end position="253"/>
    </location>
</feature>
<dbReference type="SUPFAM" id="SSF53955">
    <property type="entry name" value="Lysozyme-like"/>
    <property type="match status" value="1"/>
</dbReference>
<sequence>MSRDDEEPTGDAGQEPERPAIPATPLAAYRAAAASLRETHPECHLPWELLAAIGMVESGHAWGGAVDPDGTMLEPIDGERRGAETVGPMQLSTAVWALWAAGGTPEAEPDPQNIHDAALTAGRFLCAPGRDLTRDADLHQAIRSFHNAPMYVRAVLSWMADYREGVREIPDRTEVGWSGIAADMVNHAWADVEELTGERAAGEEREAETAAAPEEAAAAASGSAETSADAPTDANTDATAEGTSDGTAGLPTT</sequence>
<evidence type="ECO:0000313" key="3">
    <source>
        <dbReference type="Proteomes" id="UP000481583"/>
    </source>
</evidence>
<evidence type="ECO:0000256" key="1">
    <source>
        <dbReference type="SAM" id="MobiDB-lite"/>
    </source>
</evidence>
<dbReference type="EMBL" id="JAAKZV010000373">
    <property type="protein sequence ID" value="NGN69962.1"/>
    <property type="molecule type" value="Genomic_DNA"/>
</dbReference>
<feature type="region of interest" description="Disordered" evidence="1">
    <location>
        <begin position="198"/>
        <end position="253"/>
    </location>
</feature>
<dbReference type="Proteomes" id="UP000481583">
    <property type="component" value="Unassembled WGS sequence"/>
</dbReference>
<dbReference type="InterPro" id="IPR023346">
    <property type="entry name" value="Lysozyme-like_dom_sf"/>
</dbReference>
<dbReference type="Gene3D" id="1.10.530.10">
    <property type="match status" value="1"/>
</dbReference>
<dbReference type="PANTHER" id="PTHR30163:SF8">
    <property type="entry name" value="LYTIC MUREIN TRANSGLYCOSYLASE"/>
    <property type="match status" value="1"/>
</dbReference>
<accession>A0A6G4UD74</accession>
<dbReference type="AlphaFoldDB" id="A0A6G4UD74"/>
<keyword evidence="3" id="KW-1185">Reference proteome</keyword>
<name>A0A6G4UD74_9ACTN</name>
<evidence type="ECO:0000313" key="2">
    <source>
        <dbReference type="EMBL" id="NGN69962.1"/>
    </source>
</evidence>
<feature type="compositionally biased region" description="Basic and acidic residues" evidence="1">
    <location>
        <begin position="198"/>
        <end position="208"/>
    </location>
</feature>
<comment type="caution">
    <text evidence="2">The sequence shown here is derived from an EMBL/GenBank/DDBJ whole genome shotgun (WGS) entry which is preliminary data.</text>
</comment>
<gene>
    <name evidence="2" type="ORF">G5C51_39500</name>
</gene>
<protein>
    <submittedName>
        <fullName evidence="2">Lytic transglycosylase domain-containing protein</fullName>
    </submittedName>
</protein>
<organism evidence="2 3">
    <name type="scientific">Streptomyces coryli</name>
    <dbReference type="NCBI Taxonomy" id="1128680"/>
    <lineage>
        <taxon>Bacteria</taxon>
        <taxon>Bacillati</taxon>
        <taxon>Actinomycetota</taxon>
        <taxon>Actinomycetes</taxon>
        <taxon>Kitasatosporales</taxon>
        <taxon>Streptomycetaceae</taxon>
        <taxon>Streptomyces</taxon>
    </lineage>
</organism>